<proteinExistence type="predicted"/>
<evidence type="ECO:0000259" key="7">
    <source>
        <dbReference type="PROSITE" id="PS50048"/>
    </source>
</evidence>
<dbReference type="Gene3D" id="4.10.240.10">
    <property type="entry name" value="Zn(2)-C6 fungal-type DNA-binding domain"/>
    <property type="match status" value="1"/>
</dbReference>
<keyword evidence="5" id="KW-0539">Nucleus</keyword>
<feature type="domain" description="Zn(2)-C6 fungal-type" evidence="7">
    <location>
        <begin position="14"/>
        <end position="47"/>
    </location>
</feature>
<keyword evidence="2" id="KW-0805">Transcription regulation</keyword>
<gene>
    <name evidence="8" type="ORF">M752DRAFT_234153</name>
</gene>
<dbReference type="Pfam" id="PF04082">
    <property type="entry name" value="Fungal_trans"/>
    <property type="match status" value="1"/>
</dbReference>
<keyword evidence="3" id="KW-0238">DNA-binding</keyword>
<dbReference type="GO" id="GO:0003677">
    <property type="term" value="F:DNA binding"/>
    <property type="evidence" value="ECO:0007669"/>
    <property type="project" value="UniProtKB-KW"/>
</dbReference>
<dbReference type="PANTHER" id="PTHR46910:SF18">
    <property type="entry name" value="ZN(II)2CYS6 TRANSCRIPTION FACTOR (EUROFUNG)"/>
    <property type="match status" value="1"/>
</dbReference>
<dbReference type="SUPFAM" id="SSF57701">
    <property type="entry name" value="Zn2/Cys6 DNA-binding domain"/>
    <property type="match status" value="1"/>
</dbReference>
<dbReference type="GO" id="GO:0008270">
    <property type="term" value="F:zinc ion binding"/>
    <property type="evidence" value="ECO:0007669"/>
    <property type="project" value="InterPro"/>
</dbReference>
<dbReference type="PROSITE" id="PS50048">
    <property type="entry name" value="ZN2_CY6_FUNGAL_2"/>
    <property type="match status" value="1"/>
</dbReference>
<dbReference type="Proteomes" id="UP000254937">
    <property type="component" value="Unassembled WGS sequence"/>
</dbReference>
<dbReference type="AlphaFoldDB" id="A0A370PJ07"/>
<dbReference type="PANTHER" id="PTHR46910">
    <property type="entry name" value="TRANSCRIPTION FACTOR PDR1"/>
    <property type="match status" value="1"/>
</dbReference>
<protein>
    <recommendedName>
        <fullName evidence="7">Zn(2)-C6 fungal-type domain-containing protein</fullName>
    </recommendedName>
</protein>
<keyword evidence="4" id="KW-0804">Transcription</keyword>
<dbReference type="SMART" id="SM00066">
    <property type="entry name" value="GAL4"/>
    <property type="match status" value="1"/>
</dbReference>
<dbReference type="CDD" id="cd12148">
    <property type="entry name" value="fungal_TF_MHR"/>
    <property type="match status" value="1"/>
</dbReference>
<accession>A0A370PJ07</accession>
<dbReference type="EMBL" id="KZ851853">
    <property type="protein sequence ID" value="RDK42191.1"/>
    <property type="molecule type" value="Genomic_DNA"/>
</dbReference>
<evidence type="ECO:0000256" key="3">
    <source>
        <dbReference type="ARBA" id="ARBA00023125"/>
    </source>
</evidence>
<keyword evidence="9" id="KW-1185">Reference proteome</keyword>
<evidence type="ECO:0000313" key="9">
    <source>
        <dbReference type="Proteomes" id="UP000254937"/>
    </source>
</evidence>
<evidence type="ECO:0000256" key="5">
    <source>
        <dbReference type="ARBA" id="ARBA00023242"/>
    </source>
</evidence>
<dbReference type="InterPro" id="IPR001138">
    <property type="entry name" value="Zn2Cys6_DnaBD"/>
</dbReference>
<feature type="region of interest" description="Disordered" evidence="6">
    <location>
        <begin position="49"/>
        <end position="88"/>
    </location>
</feature>
<reference evidence="8 9" key="1">
    <citation type="submission" date="2018-07" db="EMBL/GenBank/DDBJ databases">
        <title>Section-level genome sequencing of Aspergillus section Nigri to investigate inter- and intra-species variation.</title>
        <authorList>
            <consortium name="DOE Joint Genome Institute"/>
            <person name="Vesth T.C."/>
            <person name="Nybo J.L."/>
            <person name="Theobald S."/>
            <person name="Frisvad J.C."/>
            <person name="Larsen T.O."/>
            <person name="Nielsen K.F."/>
            <person name="Hoof J.B."/>
            <person name="Brandl J."/>
            <person name="Salamov A."/>
            <person name="Riley R."/>
            <person name="Gladden J.M."/>
            <person name="Phatale P."/>
            <person name="Nielsen M.T."/>
            <person name="Lyhne E.K."/>
            <person name="Kogle M.E."/>
            <person name="Strasser K."/>
            <person name="McDonnell E."/>
            <person name="Barry K."/>
            <person name="Clum A."/>
            <person name="Chen C."/>
            <person name="Nolan M."/>
            <person name="Sandor L."/>
            <person name="Kuo A."/>
            <person name="Lipzen A."/>
            <person name="Hainaut M."/>
            <person name="Drula E."/>
            <person name="Tsang A."/>
            <person name="Magnuson J.K."/>
            <person name="Henrissat B."/>
            <person name="Wiebenga A."/>
            <person name="Simmons B.A."/>
            <person name="Makela M.R."/>
            <person name="De vries R.P."/>
            <person name="Grigoriev I.V."/>
            <person name="Mortensen U.H."/>
            <person name="Baker S.E."/>
            <person name="Andersen M.R."/>
        </authorList>
    </citation>
    <scope>NUCLEOTIDE SEQUENCE [LARGE SCALE GENOMIC DNA]</scope>
    <source>
        <strain evidence="8 9">ATCC 13157</strain>
    </source>
</reference>
<organism evidence="8 9">
    <name type="scientific">Aspergillus phoenicis ATCC 13157</name>
    <dbReference type="NCBI Taxonomy" id="1353007"/>
    <lineage>
        <taxon>Eukaryota</taxon>
        <taxon>Fungi</taxon>
        <taxon>Dikarya</taxon>
        <taxon>Ascomycota</taxon>
        <taxon>Pezizomycotina</taxon>
        <taxon>Eurotiomycetes</taxon>
        <taxon>Eurotiomycetidae</taxon>
        <taxon>Eurotiales</taxon>
        <taxon>Aspergillaceae</taxon>
        <taxon>Aspergillus</taxon>
    </lineage>
</organism>
<evidence type="ECO:0000256" key="2">
    <source>
        <dbReference type="ARBA" id="ARBA00023015"/>
    </source>
</evidence>
<dbReference type="GO" id="GO:0000981">
    <property type="term" value="F:DNA-binding transcription factor activity, RNA polymerase II-specific"/>
    <property type="evidence" value="ECO:0007669"/>
    <property type="project" value="InterPro"/>
</dbReference>
<keyword evidence="1" id="KW-0479">Metal-binding</keyword>
<name>A0A370PJ07_ASPPH</name>
<dbReference type="InterPro" id="IPR007219">
    <property type="entry name" value="XnlR_reg_dom"/>
</dbReference>
<dbReference type="CDD" id="cd00067">
    <property type="entry name" value="GAL4"/>
    <property type="match status" value="1"/>
</dbReference>
<sequence>MPQRPRKIQRISRACDRCHRRSIKCTKTRGPLEPCQNCVDFDTPCTYERPSRKRGGRRGAREGEQEAACRPGGEVAATTPSRPAHSEDDLQVGVNSHLSTAVDNSSWATTDQHCNSHSPLTPWKALAIACHSVVLDLAQVYFEIVYPIFPLFHPPSFLRALRNEKHLEDQGLFASTMAMCALASARARDGGLYSNQRSPSQLSHPPPEVFSTAAKESIPPNLAAARGIEYMRACAILSVAAIQNGQIREMHQYLGMYHTLSIMEGLHDEKLWPRDLGVVNVEVRRRLFWSMYTLDVFSATVWGGMIRFREVQSNVRYPREVNDDVLDFANEASISADCTTPASNPYEPSVWMRGWNFTTDLYRILEHAIDGQRQSLRAENESPWSLFRPTPVPGPLIMEHVHSLFSALPSQLQSSKPATGDPEHDIVGFQSANIQATLQLLNMVLSSSEDQGVEEKCEVAGNVLSVFSTVPIEYLRAISSPLLYHLGGIGFILGSVMEGSLSEMSYQRVRKLLLEMAALLSQMESGLTRSTGASERLKSQVKRIDDYMDKTRHANMRSEQAEIDQSQDFEGYIRPIPGQPTDFDDTLAYFELPPDLLDDWPWSSGAGVLDGMFPIALRKTDD</sequence>
<dbReference type="InterPro" id="IPR050987">
    <property type="entry name" value="AtrR-like"/>
</dbReference>
<evidence type="ECO:0000256" key="6">
    <source>
        <dbReference type="SAM" id="MobiDB-lite"/>
    </source>
</evidence>
<evidence type="ECO:0000256" key="4">
    <source>
        <dbReference type="ARBA" id="ARBA00023163"/>
    </source>
</evidence>
<evidence type="ECO:0000256" key="1">
    <source>
        <dbReference type="ARBA" id="ARBA00022723"/>
    </source>
</evidence>
<evidence type="ECO:0000313" key="8">
    <source>
        <dbReference type="EMBL" id="RDK42191.1"/>
    </source>
</evidence>
<dbReference type="GO" id="GO:0006351">
    <property type="term" value="P:DNA-templated transcription"/>
    <property type="evidence" value="ECO:0007669"/>
    <property type="project" value="InterPro"/>
</dbReference>
<dbReference type="Pfam" id="PF00172">
    <property type="entry name" value="Zn_clus"/>
    <property type="match status" value="1"/>
</dbReference>
<dbReference type="InterPro" id="IPR036864">
    <property type="entry name" value="Zn2-C6_fun-type_DNA-bd_sf"/>
</dbReference>